<keyword evidence="2" id="KW-1185">Reference proteome</keyword>
<accession>A0A3F3PJ42</accession>
<evidence type="ECO:0000313" key="1">
    <source>
        <dbReference type="EMBL" id="RDH26897.1"/>
    </source>
</evidence>
<proteinExistence type="predicted"/>
<sequence>MRVMCEPSLPLRDQILANLRFLFGNNVDIVTCNGGHGNDVAVFAYKWGIYGERVKVMQALGPSWERALRKLLDFSSRCVQDFLPNQVMEDLQTCHCSLVCKLLGKFGQSRSILKLFKRIQVGHQLFNTEATADMLTKKNSDEAEPEQTLLSTQALDFCHGEQEDYRIVMRV</sequence>
<gene>
    <name evidence="1" type="ORF">BDQ94DRAFT_154859</name>
</gene>
<dbReference type="RefSeq" id="XP_026619919.1">
    <property type="nucleotide sequence ID" value="XM_026768367.1"/>
</dbReference>
<reference evidence="1 2" key="1">
    <citation type="submission" date="2018-07" db="EMBL/GenBank/DDBJ databases">
        <title>The genomes of Aspergillus section Nigri reveals drivers in fungal speciation.</title>
        <authorList>
            <consortium name="DOE Joint Genome Institute"/>
            <person name="Vesth T.C."/>
            <person name="Nybo J."/>
            <person name="Theobald S."/>
            <person name="Brandl J."/>
            <person name="Frisvad J.C."/>
            <person name="Nielsen K.F."/>
            <person name="Lyhne E.K."/>
            <person name="Kogle M.E."/>
            <person name="Kuo A."/>
            <person name="Riley R."/>
            <person name="Clum A."/>
            <person name="Nolan M."/>
            <person name="Lipzen A."/>
            <person name="Salamov A."/>
            <person name="Henrissat B."/>
            <person name="Wiebenga A."/>
            <person name="De vries R.P."/>
            <person name="Grigoriev I.V."/>
            <person name="Mortensen U.H."/>
            <person name="Andersen M.R."/>
            <person name="Baker S.E."/>
        </authorList>
    </citation>
    <scope>NUCLEOTIDE SEQUENCE [LARGE SCALE GENOMIC DNA]</scope>
    <source>
        <strain evidence="1 2">CBS 139.54b</strain>
    </source>
</reference>
<name>A0A3F3PJ42_9EURO</name>
<dbReference type="Proteomes" id="UP000253729">
    <property type="component" value="Unassembled WGS sequence"/>
</dbReference>
<dbReference type="EMBL" id="KZ852110">
    <property type="protein sequence ID" value="RDH26897.1"/>
    <property type="molecule type" value="Genomic_DNA"/>
</dbReference>
<protein>
    <submittedName>
        <fullName evidence="1">Uncharacterized protein</fullName>
    </submittedName>
</protein>
<dbReference type="GeneID" id="38136723"/>
<dbReference type="AlphaFoldDB" id="A0A3F3PJ42"/>
<evidence type="ECO:0000313" key="2">
    <source>
        <dbReference type="Proteomes" id="UP000253729"/>
    </source>
</evidence>
<organism evidence="1 2">
    <name type="scientific">Aspergillus welwitschiae</name>
    <dbReference type="NCBI Taxonomy" id="1341132"/>
    <lineage>
        <taxon>Eukaryota</taxon>
        <taxon>Fungi</taxon>
        <taxon>Dikarya</taxon>
        <taxon>Ascomycota</taxon>
        <taxon>Pezizomycotina</taxon>
        <taxon>Eurotiomycetes</taxon>
        <taxon>Eurotiomycetidae</taxon>
        <taxon>Eurotiales</taxon>
        <taxon>Aspergillaceae</taxon>
        <taxon>Aspergillus</taxon>
        <taxon>Aspergillus subgen. Circumdati</taxon>
    </lineage>
</organism>